<reference evidence="11" key="1">
    <citation type="submission" date="2011-04" db="EMBL/GenBank/DDBJ databases">
        <title>The complete genome of Treponema brennaborense DSM 12168.</title>
        <authorList>
            <person name="Lucas S."/>
            <person name="Han J."/>
            <person name="Lapidus A."/>
            <person name="Bruce D."/>
            <person name="Goodwin L."/>
            <person name="Pitluck S."/>
            <person name="Peters L."/>
            <person name="Kyrpides N."/>
            <person name="Mavromatis K."/>
            <person name="Ivanova N."/>
            <person name="Mikhailova N."/>
            <person name="Pagani I."/>
            <person name="Teshima H."/>
            <person name="Detter J.C."/>
            <person name="Tapia R."/>
            <person name="Han C."/>
            <person name="Land M."/>
            <person name="Hauser L."/>
            <person name="Markowitz V."/>
            <person name="Cheng J.-F."/>
            <person name="Hugenholtz P."/>
            <person name="Woyke T."/>
            <person name="Wu D."/>
            <person name="Gronow S."/>
            <person name="Wellnitz S."/>
            <person name="Brambilla E."/>
            <person name="Klenk H.-P."/>
            <person name="Eisen J.A."/>
        </authorList>
    </citation>
    <scope>NUCLEOTIDE SEQUENCE [LARGE SCALE GENOMIC DNA]</scope>
    <source>
        <strain evidence="11">DSM 12168 / CIP 105900 / DD5/3</strain>
    </source>
</reference>
<name>F4LKZ5_TREBD</name>
<dbReference type="AlphaFoldDB" id="F4LKZ5"/>
<dbReference type="KEGG" id="tbe:Trebr_1164"/>
<dbReference type="GO" id="GO:0046872">
    <property type="term" value="F:metal ion binding"/>
    <property type="evidence" value="ECO:0007669"/>
    <property type="project" value="UniProtKB-KW"/>
</dbReference>
<evidence type="ECO:0000256" key="7">
    <source>
        <dbReference type="ARBA" id="ARBA00022842"/>
    </source>
</evidence>
<dbReference type="PANTHER" id="PTHR20941:SF1">
    <property type="entry name" value="FOLIC ACID SYNTHESIS PROTEIN FOL1"/>
    <property type="match status" value="1"/>
</dbReference>
<dbReference type="GO" id="GO:0005829">
    <property type="term" value="C:cytosol"/>
    <property type="evidence" value="ECO:0007669"/>
    <property type="project" value="TreeGrafter"/>
</dbReference>
<feature type="domain" description="Pterin-binding" evidence="9">
    <location>
        <begin position="24"/>
        <end position="276"/>
    </location>
</feature>
<dbReference type="GO" id="GO:0004156">
    <property type="term" value="F:dihydropteroate synthase activity"/>
    <property type="evidence" value="ECO:0007669"/>
    <property type="project" value="UniProtKB-EC"/>
</dbReference>
<evidence type="ECO:0000256" key="5">
    <source>
        <dbReference type="ARBA" id="ARBA00022679"/>
    </source>
</evidence>
<dbReference type="PROSITE" id="PS00793">
    <property type="entry name" value="DHPS_2"/>
    <property type="match status" value="1"/>
</dbReference>
<dbReference type="EMBL" id="CP002696">
    <property type="protein sequence ID" value="AEE16592.1"/>
    <property type="molecule type" value="Genomic_DNA"/>
</dbReference>
<dbReference type="SUPFAM" id="SSF51717">
    <property type="entry name" value="Dihydropteroate synthetase-like"/>
    <property type="match status" value="1"/>
</dbReference>
<keyword evidence="11" id="KW-1185">Reference proteome</keyword>
<protein>
    <recommendedName>
        <fullName evidence="4">dihydropteroate synthase</fullName>
        <ecNumber evidence="4">2.5.1.15</ecNumber>
    </recommendedName>
</protein>
<evidence type="ECO:0000256" key="3">
    <source>
        <dbReference type="ARBA" id="ARBA00004763"/>
    </source>
</evidence>
<dbReference type="Proteomes" id="UP000006546">
    <property type="component" value="Chromosome"/>
</dbReference>
<gene>
    <name evidence="10" type="ordered locus">Trebr_1164</name>
</gene>
<dbReference type="InterPro" id="IPR045031">
    <property type="entry name" value="DHP_synth-like"/>
</dbReference>
<comment type="cofactor">
    <cofactor evidence="2">
        <name>Mg(2+)</name>
        <dbReference type="ChEBI" id="CHEBI:18420"/>
    </cofactor>
</comment>
<dbReference type="NCBIfam" id="TIGR01496">
    <property type="entry name" value="DHPS"/>
    <property type="match status" value="1"/>
</dbReference>
<proteinExistence type="predicted"/>
<evidence type="ECO:0000313" key="11">
    <source>
        <dbReference type="Proteomes" id="UP000006546"/>
    </source>
</evidence>
<dbReference type="EC" id="2.5.1.15" evidence="4"/>
<accession>F4LKZ5</accession>
<dbReference type="Gene3D" id="3.20.20.20">
    <property type="entry name" value="Dihydropteroate synthase-like"/>
    <property type="match status" value="1"/>
</dbReference>
<dbReference type="Pfam" id="PF00809">
    <property type="entry name" value="Pterin_bind"/>
    <property type="match status" value="1"/>
</dbReference>
<dbReference type="STRING" id="906968.Trebr_1164"/>
<evidence type="ECO:0000259" key="9">
    <source>
        <dbReference type="PROSITE" id="PS50972"/>
    </source>
</evidence>
<sequence length="283" mass="30923">MKQTLPLRCHAGIEECRISTELPAFVMGIINVTPDSFWEGSRSFRTDAAEKALEMIAGGADVIDIGGESSRPGAAYVGADEELRRILPVIEEIRRHSDCPISVDTRKKTVMQAAHEAGADILNDISALEDDPELGPYAAAEKIPVILMHKRGIPAIMQNNTAYENVFEEVDSYLRQRAQYALQCGIAEDRIILDPGIGFGKDFAANRTLILRCGELGGGRFPVLMALSRKTCVGDMTGKSIADRLAGTLAANLLSVQNGAVILRVHDVKETRDMLCVMEKLRR</sequence>
<keyword evidence="5 10" id="KW-0808">Transferase</keyword>
<dbReference type="PANTHER" id="PTHR20941">
    <property type="entry name" value="FOLATE SYNTHESIS PROTEINS"/>
    <property type="match status" value="1"/>
</dbReference>
<comment type="pathway">
    <text evidence="3">Cofactor biosynthesis; tetrahydrofolate biosynthesis; 7,8-dihydrofolate from 2-amino-4-hydroxy-6-hydroxymethyl-7,8-dihydropteridine diphosphate and 4-aminobenzoate: step 1/2.</text>
</comment>
<evidence type="ECO:0000256" key="6">
    <source>
        <dbReference type="ARBA" id="ARBA00022723"/>
    </source>
</evidence>
<keyword evidence="8" id="KW-0289">Folate biosynthesis</keyword>
<evidence type="ECO:0000256" key="1">
    <source>
        <dbReference type="ARBA" id="ARBA00000012"/>
    </source>
</evidence>
<dbReference type="InterPro" id="IPR000489">
    <property type="entry name" value="Pterin-binding_dom"/>
</dbReference>
<organism evidence="10 11">
    <name type="scientific">Treponema brennaborense (strain DSM 12168 / CIP 105900 / DD5/3)</name>
    <dbReference type="NCBI Taxonomy" id="906968"/>
    <lineage>
        <taxon>Bacteria</taxon>
        <taxon>Pseudomonadati</taxon>
        <taxon>Spirochaetota</taxon>
        <taxon>Spirochaetia</taxon>
        <taxon>Spirochaetales</taxon>
        <taxon>Treponemataceae</taxon>
        <taxon>Treponema</taxon>
    </lineage>
</organism>
<dbReference type="OrthoDB" id="9811744at2"/>
<dbReference type="PROSITE" id="PS50972">
    <property type="entry name" value="PTERIN_BINDING"/>
    <property type="match status" value="1"/>
</dbReference>
<dbReference type="HOGENOM" id="CLU_008023_0_2_12"/>
<dbReference type="GO" id="GO:0046654">
    <property type="term" value="P:tetrahydrofolate biosynthetic process"/>
    <property type="evidence" value="ECO:0007669"/>
    <property type="project" value="TreeGrafter"/>
</dbReference>
<comment type="catalytic activity">
    <reaction evidence="1">
        <text>(7,8-dihydropterin-6-yl)methyl diphosphate + 4-aminobenzoate = 7,8-dihydropteroate + diphosphate</text>
        <dbReference type="Rhea" id="RHEA:19949"/>
        <dbReference type="ChEBI" id="CHEBI:17836"/>
        <dbReference type="ChEBI" id="CHEBI:17839"/>
        <dbReference type="ChEBI" id="CHEBI:33019"/>
        <dbReference type="ChEBI" id="CHEBI:72950"/>
        <dbReference type="EC" id="2.5.1.15"/>
    </reaction>
</comment>
<dbReference type="GO" id="GO:0046656">
    <property type="term" value="P:folic acid biosynthetic process"/>
    <property type="evidence" value="ECO:0007669"/>
    <property type="project" value="UniProtKB-KW"/>
</dbReference>
<evidence type="ECO:0000256" key="4">
    <source>
        <dbReference type="ARBA" id="ARBA00012458"/>
    </source>
</evidence>
<keyword evidence="6" id="KW-0479">Metal-binding</keyword>
<dbReference type="eggNOG" id="COG0294">
    <property type="taxonomic scope" value="Bacteria"/>
</dbReference>
<dbReference type="InterPro" id="IPR006390">
    <property type="entry name" value="DHP_synth_dom"/>
</dbReference>
<evidence type="ECO:0000313" key="10">
    <source>
        <dbReference type="EMBL" id="AEE16592.1"/>
    </source>
</evidence>
<evidence type="ECO:0000256" key="2">
    <source>
        <dbReference type="ARBA" id="ARBA00001946"/>
    </source>
</evidence>
<dbReference type="RefSeq" id="WP_013758299.1">
    <property type="nucleotide sequence ID" value="NC_015500.1"/>
</dbReference>
<keyword evidence="7" id="KW-0460">Magnesium</keyword>
<dbReference type="CDD" id="cd00739">
    <property type="entry name" value="DHPS"/>
    <property type="match status" value="1"/>
</dbReference>
<evidence type="ECO:0000256" key="8">
    <source>
        <dbReference type="ARBA" id="ARBA00022909"/>
    </source>
</evidence>
<dbReference type="InterPro" id="IPR011005">
    <property type="entry name" value="Dihydropteroate_synth-like_sf"/>
</dbReference>